<comment type="caution">
    <text evidence="3">The sequence shown here is derived from an EMBL/GenBank/DDBJ whole genome shotgun (WGS) entry which is preliminary data.</text>
</comment>
<evidence type="ECO:0000256" key="1">
    <source>
        <dbReference type="SAM" id="MobiDB-lite"/>
    </source>
</evidence>
<feature type="region of interest" description="Disordered" evidence="1">
    <location>
        <begin position="98"/>
        <end position="121"/>
    </location>
</feature>
<dbReference type="Proteomes" id="UP000004318">
    <property type="component" value="Unassembled WGS sequence"/>
</dbReference>
<accession>A3TYU8</accession>
<feature type="signal peptide" evidence="2">
    <location>
        <begin position="1"/>
        <end position="18"/>
    </location>
</feature>
<organism evidence="3 4">
    <name type="scientific">Pseudooceanicola batsensis (strain ATCC BAA-863 / DSM 15984 / KCTC 12145 / HTCC2597)</name>
    <name type="common">Oceanicola batsensis</name>
    <dbReference type="NCBI Taxonomy" id="252305"/>
    <lineage>
        <taxon>Bacteria</taxon>
        <taxon>Pseudomonadati</taxon>
        <taxon>Pseudomonadota</taxon>
        <taxon>Alphaproteobacteria</taxon>
        <taxon>Rhodobacterales</taxon>
        <taxon>Paracoccaceae</taxon>
        <taxon>Pseudooceanicola</taxon>
    </lineage>
</organism>
<gene>
    <name evidence="3" type="ORF">OB2597_15330</name>
</gene>
<evidence type="ECO:0008006" key="5">
    <source>
        <dbReference type="Google" id="ProtNLM"/>
    </source>
</evidence>
<dbReference type="EMBL" id="AAMO01000006">
    <property type="protein sequence ID" value="EAQ02766.1"/>
    <property type="molecule type" value="Genomic_DNA"/>
</dbReference>
<reference evidence="3 4" key="1">
    <citation type="journal article" date="2010" name="J. Bacteriol.">
        <title>Genome sequences of Oceanicola granulosus HTCC2516(T) and Oceanicola batsensis HTCC2597(TDelta).</title>
        <authorList>
            <person name="Thrash J.C."/>
            <person name="Cho J.C."/>
            <person name="Vergin K.L."/>
            <person name="Giovannoni S.J."/>
        </authorList>
    </citation>
    <scope>NUCLEOTIDE SEQUENCE [LARGE SCALE GENOMIC DNA]</scope>
    <source>
        <strain evidence="4">ATCC BAA-863 / DSM 15984 / KCTC 12145 / HTCC2597</strain>
    </source>
</reference>
<name>A3TYU8_PSEBH</name>
<evidence type="ECO:0000256" key="2">
    <source>
        <dbReference type="SAM" id="SignalP"/>
    </source>
</evidence>
<dbReference type="OrthoDB" id="7308154at2"/>
<evidence type="ECO:0000313" key="3">
    <source>
        <dbReference type="EMBL" id="EAQ02766.1"/>
    </source>
</evidence>
<keyword evidence="2" id="KW-0732">Signal</keyword>
<evidence type="ECO:0000313" key="4">
    <source>
        <dbReference type="Proteomes" id="UP000004318"/>
    </source>
</evidence>
<proteinExistence type="predicted"/>
<keyword evidence="4" id="KW-1185">Reference proteome</keyword>
<dbReference type="eggNOG" id="ENOG5032Z1N">
    <property type="taxonomic scope" value="Bacteria"/>
</dbReference>
<dbReference type="STRING" id="252305.OB2597_15330"/>
<feature type="chain" id="PRO_5002659589" description="AAA+ family ATPase" evidence="2">
    <location>
        <begin position="19"/>
        <end position="121"/>
    </location>
</feature>
<dbReference type="AlphaFoldDB" id="A3TYU8"/>
<sequence>MKHLVVILALALPTPVLAQEADDPSLMERGAELFFRGLLEEMEPAMRGFGAFVEEAGPAMESFVREMGPALAELFRDIKDFSNYHPPEVLPNGDIILRRRTPPEEPESDAPQIAPGGEIEL</sequence>
<protein>
    <recommendedName>
        <fullName evidence="5">AAA+ family ATPase</fullName>
    </recommendedName>
</protein>
<dbReference type="RefSeq" id="WP_009807275.1">
    <property type="nucleotide sequence ID" value="NZ_CH724131.1"/>
</dbReference>
<dbReference type="HOGENOM" id="CLU_148648_0_0_5"/>